<reference evidence="7" key="1">
    <citation type="journal article" date="2014" name="PLoS ONE">
        <title>The genome and linkage map of the northern pike (Esox lucius): conserved synteny revealed between the salmonid sister group and the Neoteleostei.</title>
        <authorList>
            <person name="Rondeau E.B."/>
            <person name="Minkley D.R."/>
            <person name="Leong J.S."/>
            <person name="Messmer A.M."/>
            <person name="Jantzen J.R."/>
            <person name="von Schalburg K.R."/>
            <person name="Lemon C."/>
            <person name="Bird N.H."/>
            <person name="Koop B.F."/>
        </authorList>
    </citation>
    <scope>NUCLEOTIDE SEQUENCE</scope>
</reference>
<feature type="chain" id="PRO_5044193056" description="Ig-like domain-containing protein" evidence="4">
    <location>
        <begin position="20"/>
        <end position="358"/>
    </location>
</feature>
<dbReference type="InterPro" id="IPR013783">
    <property type="entry name" value="Ig-like_fold"/>
</dbReference>
<dbReference type="Ensembl" id="ENSELUT00000028625.3">
    <property type="protein sequence ID" value="ENSELUP00000018677.2"/>
    <property type="gene ID" value="ENSELUG00000018137.3"/>
</dbReference>
<dbReference type="OrthoDB" id="8936120at2759"/>
<dbReference type="GO" id="GO:0006955">
    <property type="term" value="P:immune response"/>
    <property type="evidence" value="ECO:0007669"/>
    <property type="project" value="TreeGrafter"/>
</dbReference>
<dbReference type="PROSITE" id="PS50835">
    <property type="entry name" value="IG_LIKE"/>
    <property type="match status" value="1"/>
</dbReference>
<keyword evidence="3" id="KW-0812">Transmembrane</keyword>
<feature type="region of interest" description="Disordered" evidence="2">
    <location>
        <begin position="334"/>
        <end position="358"/>
    </location>
</feature>
<dbReference type="GO" id="GO:0005615">
    <property type="term" value="C:extracellular space"/>
    <property type="evidence" value="ECO:0007669"/>
    <property type="project" value="TreeGrafter"/>
</dbReference>
<dbReference type="InterPro" id="IPR007110">
    <property type="entry name" value="Ig-like_dom"/>
</dbReference>
<dbReference type="GeneID" id="105021918"/>
<evidence type="ECO:0000313" key="7">
    <source>
        <dbReference type="Proteomes" id="UP000265140"/>
    </source>
</evidence>
<dbReference type="Gene3D" id="2.60.40.10">
    <property type="entry name" value="Immunoglobulins"/>
    <property type="match status" value="1"/>
</dbReference>
<dbReference type="Gene3D" id="3.30.500.10">
    <property type="entry name" value="MHC class I-like antigen recognition-like"/>
    <property type="match status" value="1"/>
</dbReference>
<dbReference type="InterPro" id="IPR036179">
    <property type="entry name" value="Ig-like_dom_sf"/>
</dbReference>
<accession>A0A3P8YRY3</accession>
<keyword evidence="3" id="KW-0472">Membrane</keyword>
<keyword evidence="1" id="KW-0325">Glycoprotein</keyword>
<feature type="domain" description="Ig-like" evidence="5">
    <location>
        <begin position="203"/>
        <end position="294"/>
    </location>
</feature>
<reference evidence="6" key="2">
    <citation type="submission" date="2020-02" db="EMBL/GenBank/DDBJ databases">
        <title>Esox lucius (northern pike) genome, fEsoLuc1, primary haplotype.</title>
        <authorList>
            <person name="Myers G."/>
            <person name="Karagic N."/>
            <person name="Meyer A."/>
            <person name="Pippel M."/>
            <person name="Reichard M."/>
            <person name="Winkler S."/>
            <person name="Tracey A."/>
            <person name="Sims Y."/>
            <person name="Howe K."/>
            <person name="Rhie A."/>
            <person name="Formenti G."/>
            <person name="Durbin R."/>
            <person name="Fedrigo O."/>
            <person name="Jarvis E.D."/>
        </authorList>
    </citation>
    <scope>NUCLEOTIDE SEQUENCE [LARGE SCALE GENOMIC DNA]</scope>
</reference>
<dbReference type="PANTHER" id="PTHR16675:SF191">
    <property type="entry name" value="CLASS I HISTOCOMPATIBILITY ANTIGEN, F10 ALPHA CHAIN-LIKE-RELATED"/>
    <property type="match status" value="1"/>
</dbReference>
<reference evidence="6" key="4">
    <citation type="submission" date="2025-09" db="UniProtKB">
        <authorList>
            <consortium name="Ensembl"/>
        </authorList>
    </citation>
    <scope>IDENTIFICATION</scope>
</reference>
<dbReference type="Pfam" id="PF00129">
    <property type="entry name" value="MHC_I"/>
    <property type="match status" value="1"/>
</dbReference>
<name>A0A3P8YRY3_ESOLU</name>
<dbReference type="Bgee" id="ENSELUG00000018137">
    <property type="expression patterns" value="Expressed in nose and 4 other cell types or tissues"/>
</dbReference>
<dbReference type="SUPFAM" id="SSF48726">
    <property type="entry name" value="Immunoglobulin"/>
    <property type="match status" value="1"/>
</dbReference>
<dbReference type="InterPro" id="IPR037055">
    <property type="entry name" value="MHC_I-like_Ag-recog_sf"/>
</dbReference>
<dbReference type="Proteomes" id="UP000265140">
    <property type="component" value="Chromosome 20"/>
</dbReference>
<dbReference type="GeneTree" id="ENSGT01120000271825"/>
<evidence type="ECO:0000256" key="4">
    <source>
        <dbReference type="SAM" id="SignalP"/>
    </source>
</evidence>
<dbReference type="InterPro" id="IPR003597">
    <property type="entry name" value="Ig_C1-set"/>
</dbReference>
<dbReference type="OMA" id="WAFATCI"/>
<keyword evidence="4" id="KW-0732">Signal</keyword>
<feature type="signal peptide" evidence="4">
    <location>
        <begin position="1"/>
        <end position="19"/>
    </location>
</feature>
<keyword evidence="7" id="KW-1185">Reference proteome</keyword>
<protein>
    <recommendedName>
        <fullName evidence="5">Ig-like domain-containing protein</fullName>
    </recommendedName>
</protein>
<keyword evidence="3" id="KW-1133">Transmembrane helix</keyword>
<dbReference type="InterPro" id="IPR011161">
    <property type="entry name" value="MHC_I-like_Ag-recog"/>
</dbReference>
<evidence type="ECO:0000259" key="5">
    <source>
        <dbReference type="PROSITE" id="PS50835"/>
    </source>
</evidence>
<dbReference type="InParanoid" id="A0A3P8YRY3"/>
<dbReference type="SMART" id="SM00407">
    <property type="entry name" value="IGc1"/>
    <property type="match status" value="1"/>
</dbReference>
<evidence type="ECO:0000256" key="1">
    <source>
        <dbReference type="ARBA" id="ARBA00023180"/>
    </source>
</evidence>
<evidence type="ECO:0000256" key="3">
    <source>
        <dbReference type="SAM" id="Phobius"/>
    </source>
</evidence>
<proteinExistence type="predicted"/>
<reference evidence="6" key="3">
    <citation type="submission" date="2025-08" db="UniProtKB">
        <authorList>
            <consortium name="Ensembl"/>
        </authorList>
    </citation>
    <scope>IDENTIFICATION</scope>
</reference>
<dbReference type="RefSeq" id="XP_010888243.2">
    <property type="nucleotide sequence ID" value="XM_010889941.3"/>
</dbReference>
<feature type="transmembrane region" description="Helical" evidence="3">
    <location>
        <begin position="304"/>
        <end position="326"/>
    </location>
</feature>
<dbReference type="InterPro" id="IPR011162">
    <property type="entry name" value="MHC_I/II-like_Ag-recog"/>
</dbReference>
<dbReference type="SUPFAM" id="SSF54452">
    <property type="entry name" value="MHC antigen-recognition domain"/>
    <property type="match status" value="1"/>
</dbReference>
<feature type="compositionally biased region" description="Polar residues" evidence="2">
    <location>
        <begin position="349"/>
        <end position="358"/>
    </location>
</feature>
<dbReference type="AlphaFoldDB" id="A0A3P8YRY3"/>
<dbReference type="GO" id="GO:0009897">
    <property type="term" value="C:external side of plasma membrane"/>
    <property type="evidence" value="ECO:0007669"/>
    <property type="project" value="TreeGrafter"/>
</dbReference>
<organism evidence="6 7">
    <name type="scientific">Esox lucius</name>
    <name type="common">Northern pike</name>
    <dbReference type="NCBI Taxonomy" id="8010"/>
    <lineage>
        <taxon>Eukaryota</taxon>
        <taxon>Metazoa</taxon>
        <taxon>Chordata</taxon>
        <taxon>Craniata</taxon>
        <taxon>Vertebrata</taxon>
        <taxon>Euteleostomi</taxon>
        <taxon>Actinopterygii</taxon>
        <taxon>Neopterygii</taxon>
        <taxon>Teleostei</taxon>
        <taxon>Protacanthopterygii</taxon>
        <taxon>Esociformes</taxon>
        <taxon>Esocidae</taxon>
        <taxon>Esox</taxon>
    </lineage>
</organism>
<sequence length="358" mass="40160">MRELRFFFLLLSTYSIVNAGSGSHSLWAFATCISGETPFAECSVVLMMDDIQVGYFDSNTERFVHKGHNTQNATDVDMAKDATYVFGHMFLSLKRRLSALKYRYNSTGDIVVNQRMTGCEMLDNGEPALFLSTDAFNGIYADLIHYNITHYSYNSGNLLSPWSQVHQTNAKWRYQTIYLPICIKTLKKFLEKEKNFVMRKVRPRVRLIQKAVSGGTRVSCLAFGFYPRHINLTLQRDGQTIPDQELSAGLVLPSADGTYQLRKSLTVSAEELSEKHSYTCSTFHLSLDNKLDVSWVPRDGTDPVLVSIPSAALLIACLAILLACVWRRRNAAGTHVPHPSNADEAQAVEQISLSSHDS</sequence>
<dbReference type="PANTHER" id="PTHR16675">
    <property type="entry name" value="MHC CLASS I-RELATED"/>
    <property type="match status" value="1"/>
</dbReference>
<dbReference type="KEGG" id="els:105021918"/>
<dbReference type="InterPro" id="IPR050208">
    <property type="entry name" value="MHC_class-I_related"/>
</dbReference>
<evidence type="ECO:0000313" key="6">
    <source>
        <dbReference type="Ensembl" id="ENSELUP00000018677.2"/>
    </source>
</evidence>
<dbReference type="Pfam" id="PF07654">
    <property type="entry name" value="C1-set"/>
    <property type="match status" value="1"/>
</dbReference>
<evidence type="ECO:0000256" key="2">
    <source>
        <dbReference type="SAM" id="MobiDB-lite"/>
    </source>
</evidence>